<dbReference type="InterPro" id="IPR018980">
    <property type="entry name" value="FERM_PH-like_C"/>
</dbReference>
<protein>
    <submittedName>
        <fullName evidence="6">MOES protein</fullName>
    </submittedName>
</protein>
<evidence type="ECO:0000256" key="3">
    <source>
        <dbReference type="ARBA" id="ARBA00023136"/>
    </source>
</evidence>
<keyword evidence="3" id="KW-0472">Membrane</keyword>
<evidence type="ECO:0000313" key="6">
    <source>
        <dbReference type="EMBL" id="NXX71146.1"/>
    </source>
</evidence>
<evidence type="ECO:0000313" key="7">
    <source>
        <dbReference type="Proteomes" id="UP000618746"/>
    </source>
</evidence>
<feature type="compositionally biased region" description="Acidic residues" evidence="4">
    <location>
        <begin position="305"/>
        <end position="314"/>
    </location>
</feature>
<gene>
    <name evidence="6" type="primary">Msn</name>
    <name evidence="6" type="ORF">SPIPAS_R01950</name>
</gene>
<feature type="non-terminal residue" evidence="6">
    <location>
        <position position="404"/>
    </location>
</feature>
<feature type="region of interest" description="Disordered" evidence="4">
    <location>
        <begin position="200"/>
        <end position="240"/>
    </location>
</feature>
<dbReference type="Gene3D" id="2.30.29.30">
    <property type="entry name" value="Pleckstrin-homology domain (PH domain)/Phosphotyrosine-binding domain (PTB)"/>
    <property type="match status" value="1"/>
</dbReference>
<dbReference type="GO" id="GO:0003779">
    <property type="term" value="F:actin binding"/>
    <property type="evidence" value="ECO:0007669"/>
    <property type="project" value="InterPro"/>
</dbReference>
<dbReference type="Pfam" id="PF20492">
    <property type="entry name" value="ERM_helical"/>
    <property type="match status" value="1"/>
</dbReference>
<sequence>RVLEQHKLNKDQWEERIQVWHEEHRGMIREDAVLEYLKIAQDLEMYGVNYFSIKNKKGSELWLGVDALGLNIYEQQDRTNVMLPFSCPKDFVFYAPRLRINKRILALCMGNHELYMRRRKPDTIEVQQMKAQAREEKHQKQMERALLENEKKKRELAEKEKEKIEREKEELMERLKQIEEQTKKAQQELEEQTRRALELEQERKRAQEEAEKLAKERREAEEAKEALLRASHDQQKTQEQLAAEMAELTARITQLELARQKKESEAQEWQYKAQRVQEDLEKTKEELKTAMSTPHVTEPMHSENEHDDEQDENAAEASAELRSEATIKDRSEEERTTEAEKNERVQKHLKALSSELANARDETKKTANDMIHAENMRLGRDKYKTLRQIRQGNTKQRIDEFESM</sequence>
<dbReference type="PROSITE" id="PS50057">
    <property type="entry name" value="FERM_3"/>
    <property type="match status" value="1"/>
</dbReference>
<dbReference type="InterPro" id="IPR011174">
    <property type="entry name" value="ERM"/>
</dbReference>
<dbReference type="InterPro" id="IPR019747">
    <property type="entry name" value="FERM_CS"/>
</dbReference>
<dbReference type="InterPro" id="IPR000299">
    <property type="entry name" value="FERM_domain"/>
</dbReference>
<dbReference type="OrthoDB" id="6018897at2759"/>
<evidence type="ECO:0000256" key="2">
    <source>
        <dbReference type="ARBA" id="ARBA00022475"/>
    </source>
</evidence>
<dbReference type="AlphaFoldDB" id="A0A852JZ69"/>
<comment type="caution">
    <text evidence="6">The sequence shown here is derived from an EMBL/GenBank/DDBJ whole genome shotgun (WGS) entry which is preliminary data.</text>
</comment>
<keyword evidence="2" id="KW-1003">Cell membrane</keyword>
<dbReference type="PANTHER" id="PTHR23281">
    <property type="entry name" value="MERLIN/MOESIN/EZRIN/RADIXIN"/>
    <property type="match status" value="1"/>
</dbReference>
<feature type="region of interest" description="Disordered" evidence="4">
    <location>
        <begin position="290"/>
        <end position="346"/>
    </location>
</feature>
<dbReference type="InterPro" id="IPR014352">
    <property type="entry name" value="FERM/acyl-CoA-bd_prot_sf"/>
</dbReference>
<evidence type="ECO:0000256" key="1">
    <source>
        <dbReference type="ARBA" id="ARBA00004202"/>
    </source>
</evidence>
<proteinExistence type="predicted"/>
<dbReference type="Pfam" id="PF00769">
    <property type="entry name" value="ERM_C"/>
    <property type="match status" value="1"/>
</dbReference>
<dbReference type="CDD" id="cd14473">
    <property type="entry name" value="FERM_B-lobe"/>
    <property type="match status" value="1"/>
</dbReference>
<feature type="domain" description="FERM" evidence="5">
    <location>
        <begin position="1"/>
        <end position="157"/>
    </location>
</feature>
<feature type="compositionally biased region" description="Basic and acidic residues" evidence="4">
    <location>
        <begin position="200"/>
        <end position="236"/>
    </location>
</feature>
<dbReference type="Gene3D" id="1.20.80.10">
    <property type="match status" value="1"/>
</dbReference>
<accession>A0A852JZ69</accession>
<name>A0A852JZ69_SPIPA</name>
<dbReference type="SUPFAM" id="SSF47031">
    <property type="entry name" value="Second domain of FERM"/>
    <property type="match status" value="1"/>
</dbReference>
<dbReference type="InterPro" id="IPR011259">
    <property type="entry name" value="ERM_C_dom"/>
</dbReference>
<feature type="region of interest" description="Disordered" evidence="4">
    <location>
        <begin position="146"/>
        <end position="166"/>
    </location>
</feature>
<reference evidence="6" key="1">
    <citation type="submission" date="2020-02" db="EMBL/GenBank/DDBJ databases">
        <title>Bird 10,000 Genomes (B10K) Project - Family phase.</title>
        <authorList>
            <person name="Zhang G."/>
        </authorList>
    </citation>
    <scope>NUCLEOTIDE SEQUENCE</scope>
    <source>
        <strain evidence="6">B10K-DU-023-52</strain>
        <tissue evidence="6">Mixed tissue sample</tissue>
    </source>
</reference>
<dbReference type="EMBL" id="WBNQ01081526">
    <property type="protein sequence ID" value="NXX71146.1"/>
    <property type="molecule type" value="Genomic_DNA"/>
</dbReference>
<dbReference type="InterPro" id="IPR046810">
    <property type="entry name" value="ERM_helical"/>
</dbReference>
<feature type="compositionally biased region" description="Basic and acidic residues" evidence="4">
    <location>
        <begin position="319"/>
        <end position="346"/>
    </location>
</feature>
<dbReference type="SMART" id="SM01196">
    <property type="entry name" value="FERM_C"/>
    <property type="match status" value="1"/>
</dbReference>
<organism evidence="6 7">
    <name type="scientific">Spizella passerina</name>
    <name type="common">Chipping sparrow</name>
    <dbReference type="NCBI Taxonomy" id="40210"/>
    <lineage>
        <taxon>Eukaryota</taxon>
        <taxon>Metazoa</taxon>
        <taxon>Chordata</taxon>
        <taxon>Craniata</taxon>
        <taxon>Vertebrata</taxon>
        <taxon>Euteleostomi</taxon>
        <taxon>Archelosauria</taxon>
        <taxon>Archosauria</taxon>
        <taxon>Dinosauria</taxon>
        <taxon>Saurischia</taxon>
        <taxon>Theropoda</taxon>
        <taxon>Coelurosauria</taxon>
        <taxon>Aves</taxon>
        <taxon>Neognathae</taxon>
        <taxon>Neoaves</taxon>
        <taxon>Telluraves</taxon>
        <taxon>Australaves</taxon>
        <taxon>Passeriformes</taxon>
        <taxon>Passerellidae</taxon>
        <taxon>Spizella</taxon>
    </lineage>
</organism>
<dbReference type="PROSITE" id="PS00661">
    <property type="entry name" value="FERM_2"/>
    <property type="match status" value="1"/>
</dbReference>
<dbReference type="InterPro" id="IPR008954">
    <property type="entry name" value="Moesin_tail_sf"/>
</dbReference>
<keyword evidence="7" id="KW-1185">Reference proteome</keyword>
<dbReference type="InterPro" id="IPR035963">
    <property type="entry name" value="FERM_2"/>
</dbReference>
<dbReference type="GO" id="GO:0005886">
    <property type="term" value="C:plasma membrane"/>
    <property type="evidence" value="ECO:0007669"/>
    <property type="project" value="UniProtKB-SubCell"/>
</dbReference>
<dbReference type="InterPro" id="IPR019748">
    <property type="entry name" value="FERM_central"/>
</dbReference>
<dbReference type="Gene3D" id="1.20.5.450">
    <property type="match status" value="1"/>
</dbReference>
<feature type="non-terminal residue" evidence="6">
    <location>
        <position position="1"/>
    </location>
</feature>
<comment type="subcellular location">
    <subcellularLocation>
        <location evidence="1">Cell membrane</location>
        <topology evidence="1">Peripheral membrane protein</topology>
    </subcellularLocation>
</comment>
<dbReference type="FunFam" id="1.20.5.450:FF:000001">
    <property type="entry name" value="radixin isoform X2"/>
    <property type="match status" value="1"/>
</dbReference>
<dbReference type="InterPro" id="IPR000798">
    <property type="entry name" value="Ez/rad/moesin-like"/>
</dbReference>
<dbReference type="InterPro" id="IPR011993">
    <property type="entry name" value="PH-like_dom_sf"/>
</dbReference>
<dbReference type="PRINTS" id="PR00661">
    <property type="entry name" value="ERMFAMILY"/>
</dbReference>
<evidence type="ECO:0000256" key="4">
    <source>
        <dbReference type="SAM" id="MobiDB-lite"/>
    </source>
</evidence>
<dbReference type="Gene3D" id="6.10.360.10">
    <property type="match status" value="1"/>
</dbReference>
<dbReference type="Pfam" id="PF00373">
    <property type="entry name" value="FERM_M"/>
    <property type="match status" value="1"/>
</dbReference>
<dbReference type="Proteomes" id="UP000618746">
    <property type="component" value="Unassembled WGS sequence"/>
</dbReference>
<dbReference type="SUPFAM" id="SSF50729">
    <property type="entry name" value="PH domain-like"/>
    <property type="match status" value="1"/>
</dbReference>
<evidence type="ECO:0000259" key="5">
    <source>
        <dbReference type="PROSITE" id="PS50057"/>
    </source>
</evidence>
<dbReference type="SUPFAM" id="SSF48678">
    <property type="entry name" value="Moesin tail domain"/>
    <property type="match status" value="1"/>
</dbReference>